<gene>
    <name evidence="2" type="ORF">HLB44_15930</name>
</gene>
<feature type="region of interest" description="Disordered" evidence="1">
    <location>
        <begin position="1"/>
        <end position="96"/>
    </location>
</feature>
<reference evidence="2 3" key="1">
    <citation type="submission" date="2020-05" db="EMBL/GenBank/DDBJ databases">
        <title>Aquincola sp. isolate from soil.</title>
        <authorList>
            <person name="Han J."/>
            <person name="Kim D.-U."/>
        </authorList>
    </citation>
    <scope>NUCLEOTIDE SEQUENCE [LARGE SCALE GENOMIC DNA]</scope>
    <source>
        <strain evidence="2 3">S2</strain>
    </source>
</reference>
<feature type="compositionally biased region" description="Basic and acidic residues" evidence="1">
    <location>
        <begin position="63"/>
        <end position="84"/>
    </location>
</feature>
<dbReference type="EMBL" id="JABRWJ010000004">
    <property type="protein sequence ID" value="NRF68484.1"/>
    <property type="molecule type" value="Genomic_DNA"/>
</dbReference>
<evidence type="ECO:0000313" key="2">
    <source>
        <dbReference type="EMBL" id="NRF68484.1"/>
    </source>
</evidence>
<feature type="compositionally biased region" description="Low complexity" evidence="1">
    <location>
        <begin position="42"/>
        <end position="60"/>
    </location>
</feature>
<keyword evidence="3" id="KW-1185">Reference proteome</keyword>
<dbReference type="Proteomes" id="UP000737171">
    <property type="component" value="Unassembled WGS sequence"/>
</dbReference>
<organism evidence="2 3">
    <name type="scientific">Pseudaquabacterium terrae</name>
    <dbReference type="NCBI Taxonomy" id="2732868"/>
    <lineage>
        <taxon>Bacteria</taxon>
        <taxon>Pseudomonadati</taxon>
        <taxon>Pseudomonadota</taxon>
        <taxon>Betaproteobacteria</taxon>
        <taxon>Burkholderiales</taxon>
        <taxon>Sphaerotilaceae</taxon>
        <taxon>Pseudaquabacterium</taxon>
    </lineage>
</organism>
<protein>
    <submittedName>
        <fullName evidence="2">Uncharacterized protein</fullName>
    </submittedName>
</protein>
<accession>A0ABX2EIT9</accession>
<evidence type="ECO:0000256" key="1">
    <source>
        <dbReference type="SAM" id="MobiDB-lite"/>
    </source>
</evidence>
<dbReference type="RefSeq" id="WP_173124170.1">
    <property type="nucleotide sequence ID" value="NZ_JABRWJ010000004.1"/>
</dbReference>
<feature type="compositionally biased region" description="Polar residues" evidence="1">
    <location>
        <begin position="1"/>
        <end position="11"/>
    </location>
</feature>
<comment type="caution">
    <text evidence="2">The sequence shown here is derived from an EMBL/GenBank/DDBJ whole genome shotgun (WGS) entry which is preliminary data.</text>
</comment>
<evidence type="ECO:0000313" key="3">
    <source>
        <dbReference type="Proteomes" id="UP000737171"/>
    </source>
</evidence>
<name>A0ABX2EIT9_9BURK</name>
<proteinExistence type="predicted"/>
<sequence>MQTAAAAQQSAELDGATNDNNKVDTDGDDGGLDLGKGRMKTQAGDDQQDMADQSDAGAGQREASLERLVRWKRETWDGKPRPPMEVRVGPARAPGAEKKTAMQLSASRAPGAAALFGPSFAAPRDAKQLLRAYTSVLMSVAHNPAAAGQAQTASSTLAASRACLERLPADVESLTVGDVKLMLMEVSDELQHTPGRPPRDDSEPAQNARLMLLLKVLNCTRPRTPTQLADATSRLRLAQMTRGLG</sequence>